<name>A0A6L9MDH2_9HYPH</name>
<gene>
    <name evidence="2" type="ORF">GTW51_03295</name>
</gene>
<dbReference type="EMBL" id="JAAAMJ010000001">
    <property type="protein sequence ID" value="NDV85721.1"/>
    <property type="molecule type" value="Genomic_DNA"/>
</dbReference>
<dbReference type="RefSeq" id="WP_163042422.1">
    <property type="nucleotide sequence ID" value="NZ_JAAAMJ010000001.1"/>
</dbReference>
<feature type="signal peptide" evidence="1">
    <location>
        <begin position="1"/>
        <end position="23"/>
    </location>
</feature>
<feature type="chain" id="PRO_5026804484" description="Flagellar basal body-associated protein FliL" evidence="1">
    <location>
        <begin position="24"/>
        <end position="154"/>
    </location>
</feature>
<dbReference type="Proteomes" id="UP000476332">
    <property type="component" value="Unassembled WGS sequence"/>
</dbReference>
<keyword evidence="1" id="KW-0732">Signal</keyword>
<reference evidence="2 3" key="1">
    <citation type="submission" date="2020-01" db="EMBL/GenBank/DDBJ databases">
        <title>Genomes of bacteria type strains.</title>
        <authorList>
            <person name="Chen J."/>
            <person name="Zhu S."/>
            <person name="Chen J."/>
        </authorList>
    </citation>
    <scope>NUCLEOTIDE SEQUENCE [LARGE SCALE GENOMIC DNA]</scope>
    <source>
        <strain evidence="2 3">KCTC 52919</strain>
    </source>
</reference>
<evidence type="ECO:0000313" key="2">
    <source>
        <dbReference type="EMBL" id="NDV85721.1"/>
    </source>
</evidence>
<proteinExistence type="predicted"/>
<dbReference type="AlphaFoldDB" id="A0A6L9MDH2"/>
<sequence>MIKLIAVGLWVAIVALGSSYVMASMAGGGSAADAAEEPSYFAGLDYRTTDNITIPMITDAAIQGYILARFVYTIDGRTVAQLKVPPDPFILDEAFRRLYATEGFDFAKPERFDLPALTKDIRDAVNARYGQELVREILVEQFDYVAKSEVRNGA</sequence>
<protein>
    <recommendedName>
        <fullName evidence="4">Flagellar basal body-associated protein FliL</fullName>
    </recommendedName>
</protein>
<comment type="caution">
    <text evidence="2">The sequence shown here is derived from an EMBL/GenBank/DDBJ whole genome shotgun (WGS) entry which is preliminary data.</text>
</comment>
<evidence type="ECO:0008006" key="4">
    <source>
        <dbReference type="Google" id="ProtNLM"/>
    </source>
</evidence>
<accession>A0A6L9MDH2</accession>
<organism evidence="2 3">
    <name type="scientific">Aurantimonas aggregata</name>
    <dbReference type="NCBI Taxonomy" id="2047720"/>
    <lineage>
        <taxon>Bacteria</taxon>
        <taxon>Pseudomonadati</taxon>
        <taxon>Pseudomonadota</taxon>
        <taxon>Alphaproteobacteria</taxon>
        <taxon>Hyphomicrobiales</taxon>
        <taxon>Aurantimonadaceae</taxon>
        <taxon>Aurantimonas</taxon>
    </lineage>
</organism>
<keyword evidence="3" id="KW-1185">Reference proteome</keyword>
<evidence type="ECO:0000313" key="3">
    <source>
        <dbReference type="Proteomes" id="UP000476332"/>
    </source>
</evidence>
<evidence type="ECO:0000256" key="1">
    <source>
        <dbReference type="SAM" id="SignalP"/>
    </source>
</evidence>